<dbReference type="Proteomes" id="UP000224265">
    <property type="component" value="Segment"/>
</dbReference>
<gene>
    <name evidence="1" type="ORF">SEA_WEISS13_3</name>
</gene>
<evidence type="ECO:0000313" key="1">
    <source>
        <dbReference type="EMBL" id="AMB17217.1"/>
    </source>
</evidence>
<accession>A0A109QLH4</accession>
<dbReference type="EMBL" id="KT591076">
    <property type="protein sequence ID" value="AMB17217.1"/>
    <property type="molecule type" value="Genomic_DNA"/>
</dbReference>
<sequence length="59" mass="6725">MTNVTTNSSVEQRSKAFRFVCAGDPYFRRKLRFTSALDNVGRVRFACFSDRPDDKGSSQ</sequence>
<name>A0A109QLH4_9CAUD</name>
<evidence type="ECO:0000313" key="2">
    <source>
        <dbReference type="Proteomes" id="UP000224265"/>
    </source>
</evidence>
<protein>
    <submittedName>
        <fullName evidence="1">Uncharacterized protein</fullName>
    </submittedName>
</protein>
<organism evidence="1 2">
    <name type="scientific">Mycobacterium phage Weiss13</name>
    <dbReference type="NCBI Taxonomy" id="1784843"/>
    <lineage>
        <taxon>Viruses</taxon>
        <taxon>Duplodnaviria</taxon>
        <taxon>Heunggongvirae</taxon>
        <taxon>Uroviricota</taxon>
        <taxon>Caudoviricetes</taxon>
        <taxon>Papyrusvirus</taxon>
        <taxon>Papyrusvirus send513</taxon>
    </lineage>
</organism>
<proteinExistence type="predicted"/>
<reference evidence="1 2" key="1">
    <citation type="submission" date="2015-08" db="EMBL/GenBank/DDBJ databases">
        <authorList>
            <person name="Adams C.A."/>
            <person name="Ardeshna N.S."/>
            <person name="Badithe A.V."/>
            <person name="Badrani J.H."/>
            <person name="Birkholz E.A."/>
            <person name="Butler M."/>
            <person name="Chu A."/>
            <person name="Farmer C.N."/>
            <person name="Frischer G.M."/>
            <person name="Hsieh L.Y."/>
            <person name="Jackson K.B."/>
            <person name="Kagy D.N."/>
            <person name="Kendall J.C."/>
            <person name="Lin C.Y."/>
            <person name="Morgan M.N."/>
            <person name="Nachnani R."/>
            <person name="Nadeau S.M."/>
            <person name="Parikh M."/>
            <person name="Perez M.V."/>
            <person name="Peters C.E."/>
            <person name="Pogliano J."/>
            <person name="Popescu N.I."/>
            <person name="Shiao R."/>
            <person name="Song C.L."/>
            <person name="Ting J.M."/>
            <person name="Udani D.R."/>
            <person name="Waller L.B."/>
            <person name="Wang A.Y."/>
            <person name="Wu C.E."/>
            <person name="Yang A.B."/>
            <person name="Yao J."/>
            <person name="Zhang B.H."/>
            <person name="Anders K.R."/>
            <person name="Bradley K.W."/>
            <person name="Asai D.J."/>
            <person name="Bowman C.A."/>
            <person name="Russell D.A."/>
            <person name="Pope W.H."/>
            <person name="Jacobs-Sera D."/>
            <person name="Hendrix R.W."/>
            <person name="Hatfull G.F."/>
        </authorList>
    </citation>
    <scope>NUCLEOTIDE SEQUENCE [LARGE SCALE GENOMIC DNA]</scope>
</reference>